<dbReference type="PANTHER" id="PTHR23172:SF19">
    <property type="entry name" value="J DOMAIN-CONTAINING PROTEIN"/>
    <property type="match status" value="1"/>
</dbReference>
<keyword evidence="3" id="KW-1185">Reference proteome</keyword>
<dbReference type="SUPFAM" id="SSF46565">
    <property type="entry name" value="Chaperone J-domain"/>
    <property type="match status" value="1"/>
</dbReference>
<sequence>PPASPSDSDGAFDEPERGVAYAGGARPQAFEAFQPTHRVSPPEPRGLLEAGLGESSPTGGASPVKAAGPPRDLMELDGGGPAPPAARGARPSEGPAPPPPKVFDRQQLVAEREAGERQRVEEANRKHLEAKAAEEKLKKDKVDEGNRLHQELATWAKTADGTTFKDIKALLSTVDKVIWENSGWEPVSLADLLEPPKVKKAYRKAIIMCHPDRQQESSAEVQVRADRIFEALNAAFKNST</sequence>
<accession>A0ABN9QYF1</accession>
<gene>
    <name evidence="2" type="ORF">PCOR1329_LOCUS15802</name>
</gene>
<dbReference type="CDD" id="cd06257">
    <property type="entry name" value="DnaJ"/>
    <property type="match status" value="1"/>
</dbReference>
<dbReference type="EMBL" id="CAUYUJ010004809">
    <property type="protein sequence ID" value="CAK0811052.1"/>
    <property type="molecule type" value="Genomic_DNA"/>
</dbReference>
<dbReference type="PANTHER" id="PTHR23172">
    <property type="entry name" value="AUXILIN/CYCLIN G-ASSOCIATED KINASE-RELATED"/>
    <property type="match status" value="1"/>
</dbReference>
<dbReference type="Gene3D" id="1.10.287.110">
    <property type="entry name" value="DnaJ domain"/>
    <property type="match status" value="1"/>
</dbReference>
<dbReference type="InterPro" id="IPR036869">
    <property type="entry name" value="J_dom_sf"/>
</dbReference>
<dbReference type="InterPro" id="IPR001623">
    <property type="entry name" value="DnaJ_domain"/>
</dbReference>
<evidence type="ECO:0000313" key="3">
    <source>
        <dbReference type="Proteomes" id="UP001189429"/>
    </source>
</evidence>
<feature type="non-terminal residue" evidence="2">
    <location>
        <position position="1"/>
    </location>
</feature>
<evidence type="ECO:0008006" key="4">
    <source>
        <dbReference type="Google" id="ProtNLM"/>
    </source>
</evidence>
<protein>
    <recommendedName>
        <fullName evidence="4">J domain-containing protein</fullName>
    </recommendedName>
</protein>
<reference evidence="2" key="1">
    <citation type="submission" date="2023-10" db="EMBL/GenBank/DDBJ databases">
        <authorList>
            <person name="Chen Y."/>
            <person name="Shah S."/>
            <person name="Dougan E. K."/>
            <person name="Thang M."/>
            <person name="Chan C."/>
        </authorList>
    </citation>
    <scope>NUCLEOTIDE SEQUENCE [LARGE SCALE GENOMIC DNA]</scope>
</reference>
<proteinExistence type="predicted"/>
<name>A0ABN9QYF1_9DINO</name>
<comment type="caution">
    <text evidence="2">The sequence shown here is derived from an EMBL/GenBank/DDBJ whole genome shotgun (WGS) entry which is preliminary data.</text>
</comment>
<evidence type="ECO:0000313" key="2">
    <source>
        <dbReference type="EMBL" id="CAK0811052.1"/>
    </source>
</evidence>
<organism evidence="2 3">
    <name type="scientific">Prorocentrum cordatum</name>
    <dbReference type="NCBI Taxonomy" id="2364126"/>
    <lineage>
        <taxon>Eukaryota</taxon>
        <taxon>Sar</taxon>
        <taxon>Alveolata</taxon>
        <taxon>Dinophyceae</taxon>
        <taxon>Prorocentrales</taxon>
        <taxon>Prorocentraceae</taxon>
        <taxon>Prorocentrum</taxon>
    </lineage>
</organism>
<feature type="region of interest" description="Disordered" evidence="1">
    <location>
        <begin position="1"/>
        <end position="106"/>
    </location>
</feature>
<dbReference type="Proteomes" id="UP001189429">
    <property type="component" value="Unassembled WGS sequence"/>
</dbReference>
<evidence type="ECO:0000256" key="1">
    <source>
        <dbReference type="SAM" id="MobiDB-lite"/>
    </source>
</evidence>